<accession>A0A2P2CG69</accession>
<sequence length="177" mass="19501">MTWEEHLVALFDDLEQQADSLFHVERVFEVADRAQAEYAAVTLASRLMASVGLPVELRTQGVGAVVGELRRVSVGWCLVAQPRQEWILVLSAVREVRGCSPRSVAESTWSPVTRLGLSSALRGVTEARARCVVHLVDGTHHDVRPERVGADFFEVTEGASTRVLFPLDAIAAVQRRD</sequence>
<name>A0A2P2CG69_9ZZZZ</name>
<dbReference type="EMBL" id="CZKA01000085">
    <property type="protein sequence ID" value="CUR60973.1"/>
    <property type="molecule type" value="Genomic_DNA"/>
</dbReference>
<organism evidence="1">
    <name type="scientific">metagenome</name>
    <dbReference type="NCBI Taxonomy" id="256318"/>
    <lineage>
        <taxon>unclassified sequences</taxon>
        <taxon>metagenomes</taxon>
    </lineage>
</organism>
<protein>
    <submittedName>
        <fullName evidence="1">Uncharacterized protein</fullName>
    </submittedName>
</protein>
<gene>
    <name evidence="1" type="ORF">NOCA290081</name>
</gene>
<proteinExistence type="predicted"/>
<evidence type="ECO:0000313" key="1">
    <source>
        <dbReference type="EMBL" id="CUR60973.1"/>
    </source>
</evidence>
<dbReference type="AlphaFoldDB" id="A0A2P2CG69"/>
<reference evidence="1" key="1">
    <citation type="submission" date="2015-08" db="EMBL/GenBank/DDBJ databases">
        <authorList>
            <person name="Babu N.S."/>
            <person name="Beckwith C.J."/>
            <person name="Beseler K.G."/>
            <person name="Brison A."/>
            <person name="Carone J.V."/>
            <person name="Caskin T.P."/>
            <person name="Diamond M."/>
            <person name="Durham M.E."/>
            <person name="Foxe J.M."/>
            <person name="Go M."/>
            <person name="Henderson B.A."/>
            <person name="Jones I.B."/>
            <person name="McGettigan J.A."/>
            <person name="Micheletti S.J."/>
            <person name="Nasrallah M.E."/>
            <person name="Ortiz D."/>
            <person name="Piller C.R."/>
            <person name="Privatt S.R."/>
            <person name="Schneider S.L."/>
            <person name="Sharp S."/>
            <person name="Smith T.C."/>
            <person name="Stanton J.D."/>
            <person name="Ullery H.E."/>
            <person name="Wilson R.J."/>
            <person name="Serrano M.G."/>
            <person name="Buck G."/>
            <person name="Lee V."/>
            <person name="Wang Y."/>
            <person name="Carvalho R."/>
            <person name="Voegtly L."/>
            <person name="Shi R."/>
            <person name="Duckworth R."/>
            <person name="Johnson A."/>
            <person name="Loviza R."/>
            <person name="Walstead R."/>
            <person name="Shah Z."/>
            <person name="Kiflezghi M."/>
            <person name="Wade K."/>
            <person name="Ball S.L."/>
            <person name="Bradley K.W."/>
            <person name="Asai D.J."/>
            <person name="Bowman C.A."/>
            <person name="Russell D.A."/>
            <person name="Pope W.H."/>
            <person name="Jacobs-Sera D."/>
            <person name="Hendrix R.W."/>
            <person name="Hatfull G.F."/>
        </authorList>
    </citation>
    <scope>NUCLEOTIDE SEQUENCE</scope>
</reference>